<feature type="compositionally biased region" description="Basic residues" evidence="1">
    <location>
        <begin position="1"/>
        <end position="12"/>
    </location>
</feature>
<proteinExistence type="predicted"/>
<dbReference type="AlphaFoldDB" id="A0AAV2CSD3"/>
<evidence type="ECO:0000313" key="3">
    <source>
        <dbReference type="Proteomes" id="UP001497516"/>
    </source>
</evidence>
<dbReference type="EMBL" id="OZ034814">
    <property type="protein sequence ID" value="CAL1359328.1"/>
    <property type="molecule type" value="Genomic_DNA"/>
</dbReference>
<name>A0AAV2CSD3_9ROSI</name>
<dbReference type="Proteomes" id="UP001497516">
    <property type="component" value="Chromosome 10"/>
</dbReference>
<evidence type="ECO:0000256" key="1">
    <source>
        <dbReference type="SAM" id="MobiDB-lite"/>
    </source>
</evidence>
<organism evidence="2 3">
    <name type="scientific">Linum trigynum</name>
    <dbReference type="NCBI Taxonomy" id="586398"/>
    <lineage>
        <taxon>Eukaryota</taxon>
        <taxon>Viridiplantae</taxon>
        <taxon>Streptophyta</taxon>
        <taxon>Embryophyta</taxon>
        <taxon>Tracheophyta</taxon>
        <taxon>Spermatophyta</taxon>
        <taxon>Magnoliopsida</taxon>
        <taxon>eudicotyledons</taxon>
        <taxon>Gunneridae</taxon>
        <taxon>Pentapetalae</taxon>
        <taxon>rosids</taxon>
        <taxon>fabids</taxon>
        <taxon>Malpighiales</taxon>
        <taxon>Linaceae</taxon>
        <taxon>Linum</taxon>
    </lineage>
</organism>
<sequence>MGLVRWQRRRGRPSNTPSRREESLGRAAHRKAVAATTAKTPRATGKDGEDSPKPPPLPQLHYRSLLRRCCVVSFPLQAFDSLRFPCQSFLRSPATPSLFISASWVNFVQILPR</sequence>
<feature type="region of interest" description="Disordered" evidence="1">
    <location>
        <begin position="1"/>
        <end position="59"/>
    </location>
</feature>
<keyword evidence="3" id="KW-1185">Reference proteome</keyword>
<reference evidence="2 3" key="1">
    <citation type="submission" date="2024-04" db="EMBL/GenBank/DDBJ databases">
        <authorList>
            <person name="Fracassetti M."/>
        </authorList>
    </citation>
    <scope>NUCLEOTIDE SEQUENCE [LARGE SCALE GENOMIC DNA]</scope>
</reference>
<protein>
    <submittedName>
        <fullName evidence="2">Uncharacterized protein</fullName>
    </submittedName>
</protein>
<gene>
    <name evidence="2" type="ORF">LTRI10_LOCUS6821</name>
</gene>
<accession>A0AAV2CSD3</accession>
<evidence type="ECO:0000313" key="2">
    <source>
        <dbReference type="EMBL" id="CAL1359328.1"/>
    </source>
</evidence>
<feature type="compositionally biased region" description="Low complexity" evidence="1">
    <location>
        <begin position="33"/>
        <end position="43"/>
    </location>
</feature>